<dbReference type="Gene3D" id="1.10.287.470">
    <property type="entry name" value="Helix hairpin bin"/>
    <property type="match status" value="1"/>
</dbReference>
<evidence type="ECO:0000259" key="6">
    <source>
        <dbReference type="Pfam" id="PF25989"/>
    </source>
</evidence>
<proteinExistence type="inferred from homology"/>
<dbReference type="Proteomes" id="UP000593932">
    <property type="component" value="Chromosome"/>
</dbReference>
<feature type="region of interest" description="Disordered" evidence="2">
    <location>
        <begin position="350"/>
        <end position="389"/>
    </location>
</feature>
<evidence type="ECO:0000313" key="7">
    <source>
        <dbReference type="EMBL" id="QOW22654.1"/>
    </source>
</evidence>
<sequence length="389" mass="41256">MRISIGPHVICALLFALALTACEKEAGQPQRASAVPVTTQTVRMQEWNDTVQALGTVKARESVTITAKVSETVRDVHFDSGDVVQAGAPLVTLSGNQQQSALAEAQATASEADQMYRRMAQLGEQQLVARATLETQRAVRDAAVARVDQIRAQLSDRQIRAPFAGVLGLRQVSPGALVTPGTAIATLDDTQRVYVDFPVPEPALAHLEAGQVLHATSASWPGETFDGVVQLVDSRVDPSTRAVVVRGEFPNDSRMLRPGMLMQVTLVRPQRQALLVPEIAIVQLGNTSFVYRVREDSTVERVDVVVGNRRNGMAEVVNGLEPGDEVVVDGTGKLRVGAKVEVTETSEVQAPAADTPVIEEAPGEAEIEGSAIGPIGGDRNGSAPAVDGA</sequence>
<gene>
    <name evidence="7" type="ORF">INQ42_03420</name>
</gene>
<protein>
    <submittedName>
        <fullName evidence="7">Efflux RND transporter periplasmic adaptor subunit</fullName>
    </submittedName>
</protein>
<dbReference type="Pfam" id="PF25917">
    <property type="entry name" value="BSH_RND"/>
    <property type="match status" value="1"/>
</dbReference>
<keyword evidence="8" id="KW-1185">Reference proteome</keyword>
<dbReference type="PROSITE" id="PS51257">
    <property type="entry name" value="PROKAR_LIPOPROTEIN"/>
    <property type="match status" value="1"/>
</dbReference>
<evidence type="ECO:0000256" key="3">
    <source>
        <dbReference type="SAM" id="SignalP"/>
    </source>
</evidence>
<keyword evidence="3" id="KW-0732">Signal</keyword>
<evidence type="ECO:0000256" key="1">
    <source>
        <dbReference type="ARBA" id="ARBA00009477"/>
    </source>
</evidence>
<dbReference type="Gene3D" id="2.40.420.20">
    <property type="match status" value="1"/>
</dbReference>
<evidence type="ECO:0000259" key="5">
    <source>
        <dbReference type="Pfam" id="PF25954"/>
    </source>
</evidence>
<reference evidence="7 8" key="1">
    <citation type="submission" date="2020-10" db="EMBL/GenBank/DDBJ databases">
        <title>complete genome sequencing of Lysobacter sp. H23M41.</title>
        <authorList>
            <person name="Bae J.-W."/>
            <person name="Lee S.-Y."/>
        </authorList>
    </citation>
    <scope>NUCLEOTIDE SEQUENCE [LARGE SCALE GENOMIC DNA]</scope>
    <source>
        <strain evidence="7 8">H23M41</strain>
    </source>
</reference>
<feature type="domain" description="Multidrug resistance protein MdtA-like barrel-sandwich hybrid" evidence="4">
    <location>
        <begin position="62"/>
        <end position="184"/>
    </location>
</feature>
<feature type="domain" description="CusB-like beta-barrel" evidence="5">
    <location>
        <begin position="193"/>
        <end position="268"/>
    </location>
</feature>
<dbReference type="SUPFAM" id="SSF111369">
    <property type="entry name" value="HlyD-like secretion proteins"/>
    <property type="match status" value="1"/>
</dbReference>
<dbReference type="PANTHER" id="PTHR30469">
    <property type="entry name" value="MULTIDRUG RESISTANCE PROTEIN MDTA"/>
    <property type="match status" value="1"/>
</dbReference>
<accession>A0A7S6ZVD4</accession>
<dbReference type="InterPro" id="IPR058792">
    <property type="entry name" value="Beta-barrel_RND_2"/>
</dbReference>
<dbReference type="NCBIfam" id="TIGR01730">
    <property type="entry name" value="RND_mfp"/>
    <property type="match status" value="1"/>
</dbReference>
<feature type="domain" description="YknX-like C-terminal permuted SH3-like" evidence="6">
    <location>
        <begin position="274"/>
        <end position="342"/>
    </location>
</feature>
<comment type="similarity">
    <text evidence="1">Belongs to the membrane fusion protein (MFP) (TC 8.A.1) family.</text>
</comment>
<name>A0A7S6ZVD4_9GAMM</name>
<dbReference type="EMBL" id="CP063657">
    <property type="protein sequence ID" value="QOW22654.1"/>
    <property type="molecule type" value="Genomic_DNA"/>
</dbReference>
<organism evidence="7 8">
    <name type="scientific">Novilysobacter avium</name>
    <dbReference type="NCBI Taxonomy" id="2781023"/>
    <lineage>
        <taxon>Bacteria</taxon>
        <taxon>Pseudomonadati</taxon>
        <taxon>Pseudomonadota</taxon>
        <taxon>Gammaproteobacteria</taxon>
        <taxon>Lysobacterales</taxon>
        <taxon>Lysobacteraceae</taxon>
        <taxon>Novilysobacter</taxon>
    </lineage>
</organism>
<feature type="chain" id="PRO_5045153912" evidence="3">
    <location>
        <begin position="27"/>
        <end position="389"/>
    </location>
</feature>
<evidence type="ECO:0000256" key="2">
    <source>
        <dbReference type="SAM" id="MobiDB-lite"/>
    </source>
</evidence>
<dbReference type="Gene3D" id="2.40.50.100">
    <property type="match status" value="1"/>
</dbReference>
<dbReference type="Pfam" id="PF25954">
    <property type="entry name" value="Beta-barrel_RND_2"/>
    <property type="match status" value="1"/>
</dbReference>
<dbReference type="RefSeq" id="WP_194035149.1">
    <property type="nucleotide sequence ID" value="NZ_CP063657.1"/>
</dbReference>
<evidence type="ECO:0000259" key="4">
    <source>
        <dbReference type="Pfam" id="PF25917"/>
    </source>
</evidence>
<dbReference type="Gene3D" id="2.40.30.170">
    <property type="match status" value="1"/>
</dbReference>
<dbReference type="InterPro" id="IPR006143">
    <property type="entry name" value="RND_pump_MFP"/>
</dbReference>
<evidence type="ECO:0000313" key="8">
    <source>
        <dbReference type="Proteomes" id="UP000593932"/>
    </source>
</evidence>
<dbReference type="PANTHER" id="PTHR30469:SF16">
    <property type="entry name" value="HAE1 FAMILY EFFLUX PUMP MFP COMPONENT"/>
    <property type="match status" value="1"/>
</dbReference>
<dbReference type="InterPro" id="IPR058637">
    <property type="entry name" value="YknX-like_C"/>
</dbReference>
<dbReference type="Pfam" id="PF25989">
    <property type="entry name" value="YknX_C"/>
    <property type="match status" value="1"/>
</dbReference>
<dbReference type="InterPro" id="IPR058625">
    <property type="entry name" value="MdtA-like_BSH"/>
</dbReference>
<feature type="signal peptide" evidence="3">
    <location>
        <begin position="1"/>
        <end position="26"/>
    </location>
</feature>